<dbReference type="EMBL" id="JAINUG010000117">
    <property type="protein sequence ID" value="KAJ8395338.1"/>
    <property type="molecule type" value="Genomic_DNA"/>
</dbReference>
<evidence type="ECO:0000313" key="2">
    <source>
        <dbReference type="Proteomes" id="UP001221898"/>
    </source>
</evidence>
<dbReference type="AlphaFoldDB" id="A0AAD7WFX4"/>
<gene>
    <name evidence="1" type="ORF">AAFF_G00033230</name>
</gene>
<evidence type="ECO:0000313" key="1">
    <source>
        <dbReference type="EMBL" id="KAJ8395338.1"/>
    </source>
</evidence>
<proteinExistence type="predicted"/>
<sequence>MKSICRQPISTPEWGSCLEPGWCSRGFEPRPQWATCTPGEAVALVGQRQHTHPSLRTSLSFPDRWGWKVSQLHQWSESLQPRSTSLS</sequence>
<protein>
    <submittedName>
        <fullName evidence="1">Uncharacterized protein</fullName>
    </submittedName>
</protein>
<keyword evidence="2" id="KW-1185">Reference proteome</keyword>
<organism evidence="1 2">
    <name type="scientific">Aldrovandia affinis</name>
    <dbReference type="NCBI Taxonomy" id="143900"/>
    <lineage>
        <taxon>Eukaryota</taxon>
        <taxon>Metazoa</taxon>
        <taxon>Chordata</taxon>
        <taxon>Craniata</taxon>
        <taxon>Vertebrata</taxon>
        <taxon>Euteleostomi</taxon>
        <taxon>Actinopterygii</taxon>
        <taxon>Neopterygii</taxon>
        <taxon>Teleostei</taxon>
        <taxon>Notacanthiformes</taxon>
        <taxon>Halosauridae</taxon>
        <taxon>Aldrovandia</taxon>
    </lineage>
</organism>
<name>A0AAD7WFX4_9TELE</name>
<reference evidence="1" key="1">
    <citation type="journal article" date="2023" name="Science">
        <title>Genome structures resolve the early diversification of teleost fishes.</title>
        <authorList>
            <person name="Parey E."/>
            <person name="Louis A."/>
            <person name="Montfort J."/>
            <person name="Bouchez O."/>
            <person name="Roques C."/>
            <person name="Iampietro C."/>
            <person name="Lluch J."/>
            <person name="Castinel A."/>
            <person name="Donnadieu C."/>
            <person name="Desvignes T."/>
            <person name="Floi Bucao C."/>
            <person name="Jouanno E."/>
            <person name="Wen M."/>
            <person name="Mejri S."/>
            <person name="Dirks R."/>
            <person name="Jansen H."/>
            <person name="Henkel C."/>
            <person name="Chen W.J."/>
            <person name="Zahm M."/>
            <person name="Cabau C."/>
            <person name="Klopp C."/>
            <person name="Thompson A.W."/>
            <person name="Robinson-Rechavi M."/>
            <person name="Braasch I."/>
            <person name="Lecointre G."/>
            <person name="Bobe J."/>
            <person name="Postlethwait J.H."/>
            <person name="Berthelot C."/>
            <person name="Roest Crollius H."/>
            <person name="Guiguen Y."/>
        </authorList>
    </citation>
    <scope>NUCLEOTIDE SEQUENCE</scope>
    <source>
        <strain evidence="1">NC1722</strain>
    </source>
</reference>
<accession>A0AAD7WFX4</accession>
<dbReference type="Proteomes" id="UP001221898">
    <property type="component" value="Unassembled WGS sequence"/>
</dbReference>
<comment type="caution">
    <text evidence="1">The sequence shown here is derived from an EMBL/GenBank/DDBJ whole genome shotgun (WGS) entry which is preliminary data.</text>
</comment>